<dbReference type="PANTHER" id="PTHR33885:SF3">
    <property type="entry name" value="PHAGE SHOCK PROTEIN C"/>
    <property type="match status" value="1"/>
</dbReference>
<dbReference type="InterPro" id="IPR007168">
    <property type="entry name" value="Phageshock_PspC_N"/>
</dbReference>
<comment type="caution">
    <text evidence="10">The sequence shown here is derived from an EMBL/GenBank/DDBJ whole genome shotgun (WGS) entry which is preliminary data.</text>
</comment>
<comment type="subcellular location">
    <subcellularLocation>
        <location evidence="1">Cell membrane</location>
        <topology evidence="1">Single-pass membrane protein</topology>
    </subcellularLocation>
</comment>
<evidence type="ECO:0000256" key="4">
    <source>
        <dbReference type="ARBA" id="ARBA00022989"/>
    </source>
</evidence>
<accession>A0ABS7Y5H8</accession>
<proteinExistence type="predicted"/>
<reference evidence="10 11" key="1">
    <citation type="submission" date="2021-07" db="EMBL/GenBank/DDBJ databases">
        <title>Characterization of Violacein-producing bacteria and related species.</title>
        <authorList>
            <person name="Wilson H.S."/>
            <person name="De Leon M.E."/>
        </authorList>
    </citation>
    <scope>NUCLEOTIDE SEQUENCE [LARGE SCALE GENOMIC DNA]</scope>
    <source>
        <strain evidence="10 11">HSC-2F05</strain>
    </source>
</reference>
<keyword evidence="2" id="KW-1003">Cell membrane</keyword>
<organism evidence="10 11">
    <name type="scientific">Massilia hydrophila</name>
    <dbReference type="NCBI Taxonomy" id="3044279"/>
    <lineage>
        <taxon>Bacteria</taxon>
        <taxon>Pseudomonadati</taxon>
        <taxon>Pseudomonadota</taxon>
        <taxon>Betaproteobacteria</taxon>
        <taxon>Burkholderiales</taxon>
        <taxon>Oxalobacteraceae</taxon>
        <taxon>Telluria group</taxon>
        <taxon>Massilia</taxon>
    </lineage>
</organism>
<feature type="region of interest" description="Disordered" evidence="6">
    <location>
        <begin position="36"/>
        <end position="61"/>
    </location>
</feature>
<dbReference type="Proteomes" id="UP001198602">
    <property type="component" value="Unassembled WGS sequence"/>
</dbReference>
<evidence type="ECO:0000256" key="5">
    <source>
        <dbReference type="ARBA" id="ARBA00023136"/>
    </source>
</evidence>
<protein>
    <submittedName>
        <fullName evidence="10">PspC domain-containing protein</fullName>
    </submittedName>
</protein>
<evidence type="ECO:0000259" key="9">
    <source>
        <dbReference type="Pfam" id="PF09851"/>
    </source>
</evidence>
<dbReference type="EMBL" id="JAHYBX010000001">
    <property type="protein sequence ID" value="MCA1854933.1"/>
    <property type="molecule type" value="Genomic_DNA"/>
</dbReference>
<dbReference type="PANTHER" id="PTHR33885">
    <property type="entry name" value="PHAGE SHOCK PROTEIN C"/>
    <property type="match status" value="1"/>
</dbReference>
<dbReference type="InterPro" id="IPR052027">
    <property type="entry name" value="PspC"/>
</dbReference>
<keyword evidence="3 7" id="KW-0812">Transmembrane</keyword>
<evidence type="ECO:0000256" key="3">
    <source>
        <dbReference type="ARBA" id="ARBA00022692"/>
    </source>
</evidence>
<evidence type="ECO:0000313" key="10">
    <source>
        <dbReference type="EMBL" id="MCA1854933.1"/>
    </source>
</evidence>
<keyword evidence="5 7" id="KW-0472">Membrane</keyword>
<keyword evidence="11" id="KW-1185">Reference proteome</keyword>
<keyword evidence="4 7" id="KW-1133">Transmembrane helix</keyword>
<feature type="domain" description="Phage shock protein PspC N-terminal" evidence="8">
    <location>
        <begin position="68"/>
        <end position="125"/>
    </location>
</feature>
<dbReference type="Pfam" id="PF09851">
    <property type="entry name" value="SHOCT"/>
    <property type="match status" value="1"/>
</dbReference>
<evidence type="ECO:0000256" key="6">
    <source>
        <dbReference type="SAM" id="MobiDB-lite"/>
    </source>
</evidence>
<feature type="transmembrane region" description="Helical" evidence="7">
    <location>
        <begin position="77"/>
        <end position="96"/>
    </location>
</feature>
<feature type="compositionally biased region" description="Low complexity" evidence="6">
    <location>
        <begin position="44"/>
        <end position="61"/>
    </location>
</feature>
<gene>
    <name evidence="10" type="ORF">LE190_03170</name>
</gene>
<dbReference type="RefSeq" id="WP_225237347.1">
    <property type="nucleotide sequence ID" value="NZ_JAHYBX010000001.1"/>
</dbReference>
<feature type="transmembrane region" description="Helical" evidence="7">
    <location>
        <begin position="102"/>
        <end position="122"/>
    </location>
</feature>
<sequence length="125" mass="13461">MISDEIRRLHELHQAGALSDAEFEQAKAKVLASEKVSLDKDGRSTGTGTSASASEGPAPGSFEAKLRSLRRSRHDRWLGGVCGALSIGFGMDIYAWRLVFVLLALVTSGVGALAYLALWIFIPEE</sequence>
<evidence type="ECO:0000256" key="2">
    <source>
        <dbReference type="ARBA" id="ARBA00022475"/>
    </source>
</evidence>
<evidence type="ECO:0000256" key="7">
    <source>
        <dbReference type="SAM" id="Phobius"/>
    </source>
</evidence>
<feature type="domain" description="SHOCT" evidence="9">
    <location>
        <begin position="4"/>
        <end position="31"/>
    </location>
</feature>
<dbReference type="Pfam" id="PF04024">
    <property type="entry name" value="PspC"/>
    <property type="match status" value="1"/>
</dbReference>
<evidence type="ECO:0000256" key="1">
    <source>
        <dbReference type="ARBA" id="ARBA00004162"/>
    </source>
</evidence>
<evidence type="ECO:0000313" key="11">
    <source>
        <dbReference type="Proteomes" id="UP001198602"/>
    </source>
</evidence>
<name>A0ABS7Y5H8_9BURK</name>
<evidence type="ECO:0000259" key="8">
    <source>
        <dbReference type="Pfam" id="PF04024"/>
    </source>
</evidence>
<dbReference type="InterPro" id="IPR018649">
    <property type="entry name" value="SHOCT"/>
</dbReference>